<keyword evidence="5" id="KW-1133">Transmembrane helix</keyword>
<feature type="transmembrane region" description="Helical" evidence="5">
    <location>
        <begin position="12"/>
        <end position="32"/>
    </location>
</feature>
<dbReference type="Proteomes" id="UP000198615">
    <property type="component" value="Unassembled WGS sequence"/>
</dbReference>
<dbReference type="Gene3D" id="3.50.50.60">
    <property type="entry name" value="FAD/NAD(P)-binding domain"/>
    <property type="match status" value="1"/>
</dbReference>
<dbReference type="PROSITE" id="PS51257">
    <property type="entry name" value="PROKAR_LIPOPROTEIN"/>
    <property type="match status" value="1"/>
</dbReference>
<evidence type="ECO:0000256" key="3">
    <source>
        <dbReference type="ARBA" id="ARBA00022827"/>
    </source>
</evidence>
<accession>A0A8G2BED1</accession>
<evidence type="ECO:0000259" key="6">
    <source>
        <dbReference type="Pfam" id="PF00890"/>
    </source>
</evidence>
<feature type="domain" description="FAD-dependent oxidoreductase 2 FAD-binding" evidence="6">
    <location>
        <begin position="16"/>
        <end position="433"/>
    </location>
</feature>
<dbReference type="InterPro" id="IPR027477">
    <property type="entry name" value="Succ_DH/fumarate_Rdtase_cat_sf"/>
</dbReference>
<keyword evidence="5" id="KW-0812">Transmembrane</keyword>
<dbReference type="InterPro" id="IPR036188">
    <property type="entry name" value="FAD/NAD-bd_sf"/>
</dbReference>
<protein>
    <submittedName>
        <fullName evidence="7">Fumarate reductase flavoprotein subunit</fullName>
    </submittedName>
</protein>
<gene>
    <name evidence="7" type="ORF">SAMN05660686_00393</name>
</gene>
<name>A0A8G2BED1_9PROT</name>
<evidence type="ECO:0000256" key="4">
    <source>
        <dbReference type="ARBA" id="ARBA00023002"/>
    </source>
</evidence>
<reference evidence="7 8" key="1">
    <citation type="submission" date="2016-10" db="EMBL/GenBank/DDBJ databases">
        <authorList>
            <person name="Varghese N."/>
            <person name="Submissions S."/>
        </authorList>
    </citation>
    <scope>NUCLEOTIDE SEQUENCE [LARGE SCALE GENOMIC DNA]</scope>
    <source>
        <strain evidence="7 8">DSM 18839</strain>
    </source>
</reference>
<evidence type="ECO:0000256" key="2">
    <source>
        <dbReference type="ARBA" id="ARBA00022630"/>
    </source>
</evidence>
<comment type="caution">
    <text evidence="7">The sequence shown here is derived from an EMBL/GenBank/DDBJ whole genome shotgun (WGS) entry which is preliminary data.</text>
</comment>
<dbReference type="EMBL" id="FNBW01000001">
    <property type="protein sequence ID" value="SDF13400.1"/>
    <property type="molecule type" value="Genomic_DNA"/>
</dbReference>
<keyword evidence="5" id="KW-0472">Membrane</keyword>
<organism evidence="7 8">
    <name type="scientific">Thalassobaculum litoreum DSM 18839</name>
    <dbReference type="NCBI Taxonomy" id="1123362"/>
    <lineage>
        <taxon>Bacteria</taxon>
        <taxon>Pseudomonadati</taxon>
        <taxon>Pseudomonadota</taxon>
        <taxon>Alphaproteobacteria</taxon>
        <taxon>Rhodospirillales</taxon>
        <taxon>Thalassobaculaceae</taxon>
        <taxon>Thalassobaculum</taxon>
    </lineage>
</organism>
<keyword evidence="8" id="KW-1185">Reference proteome</keyword>
<dbReference type="AlphaFoldDB" id="A0A8G2BED1"/>
<dbReference type="OrthoDB" id="3178130at2"/>
<dbReference type="InterPro" id="IPR050315">
    <property type="entry name" value="FAD-oxidoreductase_2"/>
</dbReference>
<keyword evidence="2" id="KW-0285">Flavoprotein</keyword>
<dbReference type="GO" id="GO:0016491">
    <property type="term" value="F:oxidoreductase activity"/>
    <property type="evidence" value="ECO:0007669"/>
    <property type="project" value="UniProtKB-KW"/>
</dbReference>
<keyword evidence="4" id="KW-0560">Oxidoreductase</keyword>
<dbReference type="PANTHER" id="PTHR43400">
    <property type="entry name" value="FUMARATE REDUCTASE"/>
    <property type="match status" value="1"/>
</dbReference>
<dbReference type="Pfam" id="PF00890">
    <property type="entry name" value="FAD_binding_2"/>
    <property type="match status" value="1"/>
</dbReference>
<dbReference type="InterPro" id="IPR003953">
    <property type="entry name" value="FAD-dep_OxRdtase_2_FAD-bd"/>
</dbReference>
<proteinExistence type="predicted"/>
<evidence type="ECO:0000313" key="7">
    <source>
        <dbReference type="EMBL" id="SDF13400.1"/>
    </source>
</evidence>
<dbReference type="SUPFAM" id="SSF51905">
    <property type="entry name" value="FAD/NAD(P)-binding domain"/>
    <property type="match status" value="1"/>
</dbReference>
<dbReference type="Gene3D" id="3.90.700.10">
    <property type="entry name" value="Succinate dehydrogenase/fumarate reductase flavoprotein, catalytic domain"/>
    <property type="match status" value="1"/>
</dbReference>
<keyword evidence="3" id="KW-0274">FAD</keyword>
<evidence type="ECO:0000256" key="1">
    <source>
        <dbReference type="ARBA" id="ARBA00001974"/>
    </source>
</evidence>
<dbReference type="PANTHER" id="PTHR43400:SF10">
    <property type="entry name" value="3-OXOSTEROID 1-DEHYDROGENASE"/>
    <property type="match status" value="1"/>
</dbReference>
<dbReference type="SUPFAM" id="SSF56425">
    <property type="entry name" value="Succinate dehydrogenase/fumarate reductase flavoprotein, catalytic domain"/>
    <property type="match status" value="1"/>
</dbReference>
<evidence type="ECO:0000256" key="5">
    <source>
        <dbReference type="SAM" id="Phobius"/>
    </source>
</evidence>
<sequence length="468" mass="48461">MGIVRRESGPEAHVPVLVVGAGACGLIAALAAHDAGAAVMVLERDPVPAGSTSLSAGYIPACNTRWQAEANADDGVDRMLGDIQKKNHGEGDPVLGRAVCEASGPTLEWLADAHGQSFILETAFRYPGHTAYRMHSHPQKTGVALVGSLAAAAERAGIDIVCEAPVRDLIADGAGKVLGVVIERPDGSTDEIGCDALVLACNGYGGNPEMLRSYIPEMADALYFGHTGNQGDAVRWGTELGAAVAQMGSYQGHGSVAHPHGALISWALMMEGGVQVNTEGARFSNEHAGYSEQALKVLAQPGGIAWNVYDRRLHELGMRHEDYRGAHGMGAIRELPDLAALADLIGCPRDRLAATLAHATEAAAGQLEDPFGRDFTTAPTLDTPPYFAVRVTGALFHTQGGLSIDTSARVLTAEREPLPNLFAGGGAAVGLSGSDVEGYLSGNGLVTAVTLGRIAGTGAARLAQETTA</sequence>
<comment type="cofactor">
    <cofactor evidence="1">
        <name>FAD</name>
        <dbReference type="ChEBI" id="CHEBI:57692"/>
    </cofactor>
</comment>
<dbReference type="GO" id="GO:0008202">
    <property type="term" value="P:steroid metabolic process"/>
    <property type="evidence" value="ECO:0007669"/>
    <property type="project" value="UniProtKB-ARBA"/>
</dbReference>
<evidence type="ECO:0000313" key="8">
    <source>
        <dbReference type="Proteomes" id="UP000198615"/>
    </source>
</evidence>
<dbReference type="RefSeq" id="WP_093147748.1">
    <property type="nucleotide sequence ID" value="NZ_FNBW01000001.1"/>
</dbReference>